<evidence type="ECO:0000313" key="11">
    <source>
        <dbReference type="Proteomes" id="UP000230821"/>
    </source>
</evidence>
<dbReference type="SUPFAM" id="SSF52540">
    <property type="entry name" value="P-loop containing nucleoside triphosphate hydrolases"/>
    <property type="match status" value="2"/>
</dbReference>
<dbReference type="InterPro" id="IPR050107">
    <property type="entry name" value="ABC_carbohydrate_import_ATPase"/>
</dbReference>
<dbReference type="InterPro" id="IPR003593">
    <property type="entry name" value="AAA+_ATPase"/>
</dbReference>
<accession>A0A2G6KDI9</accession>
<name>A0A2G6KDI9_9BACT</name>
<evidence type="ECO:0000256" key="2">
    <source>
        <dbReference type="ARBA" id="ARBA00022448"/>
    </source>
</evidence>
<evidence type="ECO:0000256" key="8">
    <source>
        <dbReference type="ARBA" id="ARBA00023136"/>
    </source>
</evidence>
<feature type="domain" description="ABC transporter" evidence="9">
    <location>
        <begin position="6"/>
        <end position="241"/>
    </location>
</feature>
<comment type="subcellular location">
    <subcellularLocation>
        <location evidence="1">Cell membrane</location>
        <topology evidence="1">Peripheral membrane protein</topology>
    </subcellularLocation>
</comment>
<dbReference type="GO" id="GO:0005524">
    <property type="term" value="F:ATP binding"/>
    <property type="evidence" value="ECO:0007669"/>
    <property type="project" value="UniProtKB-KW"/>
</dbReference>
<gene>
    <name evidence="10" type="ORF">CSA56_13870</name>
</gene>
<keyword evidence="4" id="KW-0677">Repeat</keyword>
<dbReference type="Pfam" id="PF00005">
    <property type="entry name" value="ABC_tran"/>
    <property type="match status" value="2"/>
</dbReference>
<dbReference type="FunFam" id="3.40.50.300:FF:000127">
    <property type="entry name" value="Ribose import ATP-binding protein RbsA"/>
    <property type="match status" value="1"/>
</dbReference>
<evidence type="ECO:0000256" key="6">
    <source>
        <dbReference type="ARBA" id="ARBA00022840"/>
    </source>
</evidence>
<comment type="caution">
    <text evidence="10">The sequence shown here is derived from an EMBL/GenBank/DDBJ whole genome shotgun (WGS) entry which is preliminary data.</text>
</comment>
<keyword evidence="2" id="KW-0813">Transport</keyword>
<proteinExistence type="predicted"/>
<keyword evidence="6 10" id="KW-0067">ATP-binding</keyword>
<dbReference type="GO" id="GO:0016887">
    <property type="term" value="F:ATP hydrolysis activity"/>
    <property type="evidence" value="ECO:0007669"/>
    <property type="project" value="InterPro"/>
</dbReference>
<evidence type="ECO:0000256" key="5">
    <source>
        <dbReference type="ARBA" id="ARBA00022741"/>
    </source>
</evidence>
<dbReference type="PANTHER" id="PTHR43790:SF9">
    <property type="entry name" value="GALACTOFURANOSE TRANSPORTER ATP-BINDING PROTEIN YTFR"/>
    <property type="match status" value="1"/>
</dbReference>
<dbReference type="Proteomes" id="UP000230821">
    <property type="component" value="Unassembled WGS sequence"/>
</dbReference>
<dbReference type="Gene3D" id="3.40.50.300">
    <property type="entry name" value="P-loop containing nucleotide triphosphate hydrolases"/>
    <property type="match status" value="2"/>
</dbReference>
<reference evidence="10 11" key="1">
    <citation type="submission" date="2017-10" db="EMBL/GenBank/DDBJ databases">
        <title>Novel microbial diversity and functional potential in the marine mammal oral microbiome.</title>
        <authorList>
            <person name="Dudek N.K."/>
            <person name="Sun C.L."/>
            <person name="Burstein D."/>
            <person name="Kantor R.S."/>
            <person name="Aliaga Goltsman D.S."/>
            <person name="Bik E.M."/>
            <person name="Thomas B.C."/>
            <person name="Banfield J.F."/>
            <person name="Relman D.A."/>
        </authorList>
    </citation>
    <scope>NUCLEOTIDE SEQUENCE [LARGE SCALE GENOMIC DNA]</scope>
    <source>
        <strain evidence="10">DOLJORAL78_47_16</strain>
    </source>
</reference>
<dbReference type="PROSITE" id="PS50893">
    <property type="entry name" value="ABC_TRANSPORTER_2"/>
    <property type="match status" value="2"/>
</dbReference>
<dbReference type="SMART" id="SM00382">
    <property type="entry name" value="AAA"/>
    <property type="match status" value="2"/>
</dbReference>
<evidence type="ECO:0000256" key="1">
    <source>
        <dbReference type="ARBA" id="ARBA00004202"/>
    </source>
</evidence>
<keyword evidence="7" id="KW-1278">Translocase</keyword>
<keyword evidence="8" id="KW-0472">Membrane</keyword>
<dbReference type="EMBL" id="PDSK01000106">
    <property type="protein sequence ID" value="PIE32879.1"/>
    <property type="molecule type" value="Genomic_DNA"/>
</dbReference>
<evidence type="ECO:0000313" key="10">
    <source>
        <dbReference type="EMBL" id="PIE32879.1"/>
    </source>
</evidence>
<dbReference type="CDD" id="cd03215">
    <property type="entry name" value="ABC_Carb_Monos_II"/>
    <property type="match status" value="1"/>
</dbReference>
<feature type="domain" description="ABC transporter" evidence="9">
    <location>
        <begin position="252"/>
        <end position="494"/>
    </location>
</feature>
<protein>
    <submittedName>
        <fullName evidence="10">ABC transporter ATP-binding protein</fullName>
    </submittedName>
</protein>
<dbReference type="CDD" id="cd03216">
    <property type="entry name" value="ABC_Carb_Monos_I"/>
    <property type="match status" value="1"/>
</dbReference>
<sequence length="506" mass="57122">MDDVLFQAEGIAKEFSGVCVLHDIHVELRKGEIFGIIGENGAGKSTFVKIMSGIYQPTAGQLYLEGRPIAVKSPIDAKRLGISMIPQEFNLIETLNVFENIFLGYEHRKGILLHKKLMKERTRILLKELNTELPPEAMLKDLSVAQKQMVEIAKAIVHDSKILIMDEPTTVLTDYEIDVLYALMEKLRAQGVTILYISHKLKEVKRICDRVMVLRDGDLISIDPTEALDEHEMARRMVGRELNQIFPEKTSPQNEVVLKVDDLNVDHLLHDISFDLKKGEILGFAGLVGAGRTELAETIMGLRRRRSGNFTVRGQRCEIMSPTDAVKHKLGYLSEDRQGRGIVLNFDIPSNITLISLKNYCRLLVNKKRERDQSHSYVKKFDIKAASLKSELQFLSGGNQQKVYFSKWMDTEPEILILDEPTRGIDVNAKREIYHFIHALSQSGISCLLISSEIEEIIGMCSRVVVMREGRITGVLTGKDIHEDEIMYHAAGLREGGQSANIEKTV</sequence>
<keyword evidence="3" id="KW-1003">Cell membrane</keyword>
<dbReference type="GO" id="GO:0005886">
    <property type="term" value="C:plasma membrane"/>
    <property type="evidence" value="ECO:0007669"/>
    <property type="project" value="UniProtKB-SubCell"/>
</dbReference>
<dbReference type="AlphaFoldDB" id="A0A2G6KDI9"/>
<evidence type="ECO:0000259" key="9">
    <source>
        <dbReference type="PROSITE" id="PS50893"/>
    </source>
</evidence>
<dbReference type="InterPro" id="IPR027417">
    <property type="entry name" value="P-loop_NTPase"/>
</dbReference>
<evidence type="ECO:0000256" key="4">
    <source>
        <dbReference type="ARBA" id="ARBA00022737"/>
    </source>
</evidence>
<dbReference type="InterPro" id="IPR003439">
    <property type="entry name" value="ABC_transporter-like_ATP-bd"/>
</dbReference>
<evidence type="ECO:0000256" key="7">
    <source>
        <dbReference type="ARBA" id="ARBA00022967"/>
    </source>
</evidence>
<keyword evidence="5" id="KW-0547">Nucleotide-binding</keyword>
<organism evidence="10 11">
    <name type="scientific">candidate division KSB3 bacterium</name>
    <dbReference type="NCBI Taxonomy" id="2044937"/>
    <lineage>
        <taxon>Bacteria</taxon>
        <taxon>candidate division KSB3</taxon>
    </lineage>
</organism>
<dbReference type="PANTHER" id="PTHR43790">
    <property type="entry name" value="CARBOHYDRATE TRANSPORT ATP-BINDING PROTEIN MG119-RELATED"/>
    <property type="match status" value="1"/>
</dbReference>
<evidence type="ECO:0000256" key="3">
    <source>
        <dbReference type="ARBA" id="ARBA00022475"/>
    </source>
</evidence>